<feature type="transmembrane region" description="Helical" evidence="8">
    <location>
        <begin position="508"/>
        <end position="527"/>
    </location>
</feature>
<dbReference type="SUPFAM" id="SSF103473">
    <property type="entry name" value="MFS general substrate transporter"/>
    <property type="match status" value="2"/>
</dbReference>
<evidence type="ECO:0000256" key="5">
    <source>
        <dbReference type="ARBA" id="ARBA00022989"/>
    </source>
</evidence>
<reference evidence="13" key="2">
    <citation type="journal article" date="2016" name="Genome Announc.">
        <title>Genome sequence of Ustilaginoidea virens IPU010, a rice pathogenic fungus causing false smut.</title>
        <authorList>
            <person name="Kumagai T."/>
            <person name="Ishii T."/>
            <person name="Terai G."/>
            <person name="Umemura M."/>
            <person name="Machida M."/>
            <person name="Asai K."/>
        </authorList>
    </citation>
    <scope>NUCLEOTIDE SEQUENCE [LARGE SCALE GENOMIC DNA]</scope>
    <source>
        <strain evidence="13">IPU010</strain>
    </source>
</reference>
<dbReference type="KEGG" id="uvi:66068482"/>
<dbReference type="InterPro" id="IPR020846">
    <property type="entry name" value="MFS_dom"/>
</dbReference>
<gene>
    <name evidence="11" type="ORF">UV8b_07705</name>
    <name evidence="10" type="ORF">UVI_02060220</name>
</gene>
<feature type="transmembrane region" description="Helical" evidence="8">
    <location>
        <begin position="228"/>
        <end position="249"/>
    </location>
</feature>
<accession>A0A1B5L4E2</accession>
<dbReference type="PANTHER" id="PTHR23501">
    <property type="entry name" value="MAJOR FACILITATOR SUPERFAMILY"/>
    <property type="match status" value="1"/>
</dbReference>
<keyword evidence="3" id="KW-0813">Transport</keyword>
<dbReference type="InterPro" id="IPR011701">
    <property type="entry name" value="MFS"/>
</dbReference>
<evidence type="ECO:0000256" key="3">
    <source>
        <dbReference type="ARBA" id="ARBA00022448"/>
    </source>
</evidence>
<dbReference type="FunFam" id="1.20.1250.20:FF:000197">
    <property type="entry name" value="Siderophore iron transporter 1"/>
    <property type="match status" value="1"/>
</dbReference>
<dbReference type="GO" id="GO:0005886">
    <property type="term" value="C:plasma membrane"/>
    <property type="evidence" value="ECO:0007669"/>
    <property type="project" value="TreeGrafter"/>
</dbReference>
<evidence type="ECO:0000313" key="13">
    <source>
        <dbReference type="Proteomes" id="UP000054053"/>
    </source>
</evidence>
<dbReference type="Proteomes" id="UP000027002">
    <property type="component" value="Chromosome 7"/>
</dbReference>
<feature type="transmembrane region" description="Helical" evidence="8">
    <location>
        <begin position="75"/>
        <end position="95"/>
    </location>
</feature>
<keyword evidence="5 8" id="KW-1133">Transmembrane helix</keyword>
<dbReference type="GO" id="GO:0005768">
    <property type="term" value="C:endosome"/>
    <property type="evidence" value="ECO:0007669"/>
    <property type="project" value="TreeGrafter"/>
</dbReference>
<keyword evidence="6" id="KW-0406">Ion transport</keyword>
<dbReference type="PANTHER" id="PTHR23501:SF92">
    <property type="entry name" value="GLUTATHIONE EXCHANGER 1-RELATED"/>
    <property type="match status" value="1"/>
</dbReference>
<feature type="transmembrane region" description="Helical" evidence="8">
    <location>
        <begin position="365"/>
        <end position="384"/>
    </location>
</feature>
<keyword evidence="4 8" id="KW-0812">Transmembrane</keyword>
<dbReference type="Proteomes" id="UP000054053">
    <property type="component" value="Unassembled WGS sequence"/>
</dbReference>
<keyword evidence="7 8" id="KW-0472">Membrane</keyword>
<feature type="domain" description="Major facilitator superfamily (MFS) profile" evidence="9">
    <location>
        <begin position="12"/>
        <end position="504"/>
    </location>
</feature>
<feature type="transmembrane region" description="Helical" evidence="8">
    <location>
        <begin position="261"/>
        <end position="279"/>
    </location>
</feature>
<dbReference type="GO" id="GO:0005774">
    <property type="term" value="C:vacuolar membrane"/>
    <property type="evidence" value="ECO:0007669"/>
    <property type="project" value="TreeGrafter"/>
</dbReference>
<dbReference type="Gene3D" id="1.20.1250.20">
    <property type="entry name" value="MFS general substrate transporter like domains"/>
    <property type="match status" value="2"/>
</dbReference>
<dbReference type="EMBL" id="BBTG02000062">
    <property type="protein sequence ID" value="GAO18000.1"/>
    <property type="molecule type" value="Genomic_DNA"/>
</dbReference>
<evidence type="ECO:0000259" key="9">
    <source>
        <dbReference type="PROSITE" id="PS50850"/>
    </source>
</evidence>
<feature type="transmembrane region" description="Helical" evidence="8">
    <location>
        <begin position="433"/>
        <end position="453"/>
    </location>
</feature>
<reference evidence="11" key="3">
    <citation type="submission" date="2020-03" db="EMBL/GenBank/DDBJ databases">
        <title>A mixture of massive structural variations and highly conserved coding sequences in Ustilaginoidea virens genome.</title>
        <authorList>
            <person name="Zhang K."/>
            <person name="Zhao Z."/>
            <person name="Zhang Z."/>
            <person name="Li Y."/>
            <person name="Hsiang T."/>
            <person name="Sun W."/>
        </authorList>
    </citation>
    <scope>NUCLEOTIDE SEQUENCE</scope>
    <source>
        <strain evidence="11">UV-8b</strain>
    </source>
</reference>
<dbReference type="Pfam" id="PF07690">
    <property type="entry name" value="MFS_1"/>
    <property type="match status" value="1"/>
</dbReference>
<evidence type="ECO:0000256" key="1">
    <source>
        <dbReference type="ARBA" id="ARBA00004127"/>
    </source>
</evidence>
<evidence type="ECO:0000256" key="6">
    <source>
        <dbReference type="ARBA" id="ARBA00023065"/>
    </source>
</evidence>
<feature type="transmembrane region" description="Helical" evidence="8">
    <location>
        <begin position="171"/>
        <end position="192"/>
    </location>
</feature>
<dbReference type="GO" id="GO:0015343">
    <property type="term" value="F:siderophore-iron transmembrane transporter activity"/>
    <property type="evidence" value="ECO:0007669"/>
    <property type="project" value="TreeGrafter"/>
</dbReference>
<comment type="subcellular location">
    <subcellularLocation>
        <location evidence="1">Endomembrane system</location>
        <topology evidence="1">Multi-pass membrane protein</topology>
    </subcellularLocation>
</comment>
<dbReference type="AlphaFoldDB" id="A0A1B5L4E2"/>
<evidence type="ECO:0000256" key="8">
    <source>
        <dbReference type="SAM" id="Phobius"/>
    </source>
</evidence>
<keyword evidence="12" id="KW-1185">Reference proteome</keyword>
<reference evidence="10" key="1">
    <citation type="journal article" date="2016" name="Genome Announc.">
        <title>Genome Sequence of Ustilaginoidea virens IPU010, a Rice Pathogenic Fungus Causing False Smut.</title>
        <authorList>
            <person name="Kumagai T."/>
            <person name="Ishii T."/>
            <person name="Terai G."/>
            <person name="Umemura M."/>
            <person name="Machida M."/>
            <person name="Asai K."/>
        </authorList>
    </citation>
    <scope>NUCLEOTIDE SEQUENCE [LARGE SCALE GENOMIC DNA]</scope>
    <source>
        <strain evidence="10">IPU010</strain>
    </source>
</reference>
<evidence type="ECO:0000313" key="11">
    <source>
        <dbReference type="EMBL" id="QUC23464.1"/>
    </source>
</evidence>
<feature type="transmembrane region" description="Helical" evidence="8">
    <location>
        <begin position="390"/>
        <end position="412"/>
    </location>
</feature>
<organism evidence="10 13">
    <name type="scientific">Ustilaginoidea virens</name>
    <name type="common">Rice false smut fungus</name>
    <name type="synonym">Villosiclava virens</name>
    <dbReference type="NCBI Taxonomy" id="1159556"/>
    <lineage>
        <taxon>Eukaryota</taxon>
        <taxon>Fungi</taxon>
        <taxon>Dikarya</taxon>
        <taxon>Ascomycota</taxon>
        <taxon>Pezizomycotina</taxon>
        <taxon>Sordariomycetes</taxon>
        <taxon>Hypocreomycetidae</taxon>
        <taxon>Hypocreales</taxon>
        <taxon>Clavicipitaceae</taxon>
        <taxon>Ustilaginoidea</taxon>
    </lineage>
</organism>
<evidence type="ECO:0000256" key="4">
    <source>
        <dbReference type="ARBA" id="ARBA00022692"/>
    </source>
</evidence>
<feature type="transmembrane region" description="Helical" evidence="8">
    <location>
        <begin position="138"/>
        <end position="165"/>
    </location>
</feature>
<feature type="transmembrane region" description="Helical" evidence="8">
    <location>
        <begin position="311"/>
        <end position="332"/>
    </location>
</feature>
<sequence length="550" mass="59747">MELVASQLGSAERAFLFFGIFLVGYAYGLESQVRSTYQPYATSSFSLHSYLSTINVLRSVIAVAAQPTAAKIADVFGRFEIVLASTICYVLGMAIESTASSVYAFCAGAVVYQVGYTCIVLLLEVLIADFSSMRARVFFSYIPALPFLVNTWISGNVTSAVLAVTSWRWGIGMWCFIYPVCSLPLLITLHSIDRRVVLPKDHASRGVGNYTWSIRAFGKSACQLSNQLDLVGLVTMVAAFSFILAPLSVIGGTTSHWRNPYAISSLVVGFALVPIFVVWEQRRARTPLIPFHLLTDRGVWAALAVRSMLNFAWYVQGNYLYTVLIVAFDFSIGTATRILSFFSFFGVISGVIVGLVVYKLRRLKAIIVAGTLLFTSAFVVLHSFPGGTTAPSQVGVIAGQILMGLASGLFAYPTQASIQASASRDHVAILTGLYLSFYNVGSAFGTCLAGAIWSQALPPALKENLSFQSNETLARDMYNSPFSTVAGYPVGTEIRSAIVESYTSVQKLLCWAGLVLCVPMIAFSLALRNPKLSEQQVQEEAQEADEVHAR</sequence>
<name>A0A1B5L4E2_USTVR</name>
<evidence type="ECO:0000256" key="7">
    <source>
        <dbReference type="ARBA" id="ARBA00023136"/>
    </source>
</evidence>
<dbReference type="PROSITE" id="PS50850">
    <property type="entry name" value="MFS"/>
    <property type="match status" value="1"/>
</dbReference>
<dbReference type="OrthoDB" id="4088837at2759"/>
<evidence type="ECO:0000256" key="2">
    <source>
        <dbReference type="ARBA" id="ARBA00008335"/>
    </source>
</evidence>
<dbReference type="EMBL" id="CP072759">
    <property type="protein sequence ID" value="QUC23464.1"/>
    <property type="molecule type" value="Genomic_DNA"/>
</dbReference>
<evidence type="ECO:0000313" key="10">
    <source>
        <dbReference type="EMBL" id="GAO18000.1"/>
    </source>
</evidence>
<feature type="transmembrane region" description="Helical" evidence="8">
    <location>
        <begin position="101"/>
        <end position="126"/>
    </location>
</feature>
<dbReference type="GeneID" id="66068482"/>
<evidence type="ECO:0000313" key="12">
    <source>
        <dbReference type="Proteomes" id="UP000027002"/>
    </source>
</evidence>
<dbReference type="InterPro" id="IPR036259">
    <property type="entry name" value="MFS_trans_sf"/>
</dbReference>
<protein>
    <recommendedName>
        <fullName evidence="9">Major facilitator superfamily (MFS) profile domain-containing protein</fullName>
    </recommendedName>
</protein>
<feature type="transmembrane region" description="Helical" evidence="8">
    <location>
        <begin position="338"/>
        <end position="358"/>
    </location>
</feature>
<feature type="transmembrane region" description="Helical" evidence="8">
    <location>
        <begin position="12"/>
        <end position="29"/>
    </location>
</feature>
<proteinExistence type="inferred from homology"/>
<comment type="similarity">
    <text evidence="2">Belongs to the major facilitator superfamily.</text>
</comment>
<dbReference type="RefSeq" id="XP_043001137.1">
    <property type="nucleotide sequence ID" value="XM_043145202.1"/>
</dbReference>